<dbReference type="Proteomes" id="UP000000323">
    <property type="component" value="Chromosome 2"/>
</dbReference>
<dbReference type="GO" id="GO:1990189">
    <property type="term" value="F:protein N-terminal-serine acetyltransferase activity"/>
    <property type="evidence" value="ECO:0007669"/>
    <property type="project" value="TreeGrafter"/>
</dbReference>
<evidence type="ECO:0000259" key="1">
    <source>
        <dbReference type="PROSITE" id="PS51186"/>
    </source>
</evidence>
<feature type="domain" description="N-acetyltransferase" evidence="1">
    <location>
        <begin position="10"/>
        <end position="180"/>
    </location>
</feature>
<evidence type="ECO:0000313" key="2">
    <source>
        <dbReference type="EMBL" id="ACZ42938.1"/>
    </source>
</evidence>
<dbReference type="GO" id="GO:0008999">
    <property type="term" value="F:protein-N-terminal-alanine acetyltransferase activity"/>
    <property type="evidence" value="ECO:0007669"/>
    <property type="project" value="TreeGrafter"/>
</dbReference>
<dbReference type="PANTHER" id="PTHR43441">
    <property type="entry name" value="RIBOSOMAL-PROTEIN-SERINE ACETYLTRANSFERASE"/>
    <property type="match status" value="1"/>
</dbReference>
<name>D1CGR7_THET1</name>
<dbReference type="AlphaFoldDB" id="D1CGR7"/>
<dbReference type="PANTHER" id="PTHR43441:SF3">
    <property type="entry name" value="ACETYLTRANSFERASE"/>
    <property type="match status" value="1"/>
</dbReference>
<protein>
    <submittedName>
        <fullName evidence="2">GCN5-related N-acetyltransferase</fullName>
    </submittedName>
</protein>
<dbReference type="Pfam" id="PF13302">
    <property type="entry name" value="Acetyltransf_3"/>
    <property type="match status" value="1"/>
</dbReference>
<dbReference type="STRING" id="525904.Tter_2034"/>
<dbReference type="PROSITE" id="PS51186">
    <property type="entry name" value="GNAT"/>
    <property type="match status" value="1"/>
</dbReference>
<dbReference type="InterPro" id="IPR016181">
    <property type="entry name" value="Acyl_CoA_acyltransferase"/>
</dbReference>
<dbReference type="InterPro" id="IPR051908">
    <property type="entry name" value="Ribosomal_N-acetyltransferase"/>
</dbReference>
<reference evidence="3" key="1">
    <citation type="journal article" date="2010" name="Stand. Genomic Sci.">
        <title>Complete genome sequence of 'Thermobaculum terrenum' type strain (YNP1).</title>
        <authorList>
            <person name="Kiss H."/>
            <person name="Cleland D."/>
            <person name="Lapidus A."/>
            <person name="Lucas S."/>
            <person name="Glavina Del Rio T."/>
            <person name="Nolan M."/>
            <person name="Tice H."/>
            <person name="Han C."/>
            <person name="Goodwin L."/>
            <person name="Pitluck S."/>
            <person name="Liolios K."/>
            <person name="Ivanova N."/>
            <person name="Mavromatis K."/>
            <person name="Ovchinnikova G."/>
            <person name="Pati A."/>
            <person name="Chen A."/>
            <person name="Palaniappan K."/>
            <person name="Land M."/>
            <person name="Hauser L."/>
            <person name="Chang Y."/>
            <person name="Jeffries C."/>
            <person name="Lu M."/>
            <person name="Brettin T."/>
            <person name="Detter J."/>
            <person name="Goker M."/>
            <person name="Tindall B."/>
            <person name="Beck B."/>
            <person name="McDermott T."/>
            <person name="Woyke T."/>
            <person name="Bristow J."/>
            <person name="Eisen J."/>
            <person name="Markowitz V."/>
            <person name="Hugenholtz P."/>
            <person name="Kyrpides N."/>
            <person name="Klenk H."/>
            <person name="Cheng J."/>
        </authorList>
    </citation>
    <scope>NUCLEOTIDE SEQUENCE [LARGE SCALE GENOMIC DNA]</scope>
    <source>
        <strain evidence="3">ATCC BAA-798 / YNP1</strain>
    </source>
</reference>
<accession>D1CGR7</accession>
<dbReference type="SUPFAM" id="SSF55729">
    <property type="entry name" value="Acyl-CoA N-acyltransferases (Nat)"/>
    <property type="match status" value="1"/>
</dbReference>
<sequence>MPEEVRGEKVLLRPYREEDAPALWEAIEESRRDLEPWLPWVRSYDRPDVALEFVIRHKARWLLREDLTMGIFDPSTGRLLGGTGLHRIDWTTRKFEIGYWLRSSAQGKGYVTDAVRALTRTAFDLFDAARVEIRMDARNERSRRVPERLGFTHEATLRRNMRDGDGHLRDTHVYALIREEYERLPWRGSSAGTLPATS</sequence>
<dbReference type="GO" id="GO:0005737">
    <property type="term" value="C:cytoplasm"/>
    <property type="evidence" value="ECO:0007669"/>
    <property type="project" value="TreeGrafter"/>
</dbReference>
<evidence type="ECO:0000313" key="3">
    <source>
        <dbReference type="Proteomes" id="UP000000323"/>
    </source>
</evidence>
<keyword evidence="2" id="KW-0808">Transferase</keyword>
<keyword evidence="3" id="KW-1185">Reference proteome</keyword>
<dbReference type="Gene3D" id="3.40.630.30">
    <property type="match status" value="1"/>
</dbReference>
<organism evidence="2 3">
    <name type="scientific">Thermobaculum terrenum (strain ATCC BAA-798 / CCMEE 7001 / YNP1)</name>
    <dbReference type="NCBI Taxonomy" id="525904"/>
    <lineage>
        <taxon>Bacteria</taxon>
        <taxon>Bacillati</taxon>
        <taxon>Chloroflexota</taxon>
        <taxon>Chloroflexia</taxon>
        <taxon>Candidatus Thermobaculales</taxon>
        <taxon>Candidatus Thermobaculaceae</taxon>
        <taxon>Thermobaculum</taxon>
    </lineage>
</organism>
<dbReference type="InterPro" id="IPR000182">
    <property type="entry name" value="GNAT_dom"/>
</dbReference>
<gene>
    <name evidence="2" type="ordered locus">Tter_2034</name>
</gene>
<proteinExistence type="predicted"/>
<dbReference type="KEGG" id="ttr:Tter_2034"/>
<dbReference type="HOGENOM" id="CLU_013985_3_0_0"/>
<dbReference type="EMBL" id="CP001826">
    <property type="protein sequence ID" value="ACZ42938.1"/>
    <property type="molecule type" value="Genomic_DNA"/>
</dbReference>
<dbReference type="eggNOG" id="COG1670">
    <property type="taxonomic scope" value="Bacteria"/>
</dbReference>